<dbReference type="CDD" id="cd02851">
    <property type="entry name" value="E_set_GO_C"/>
    <property type="match status" value="1"/>
</dbReference>
<dbReference type="Pfam" id="PF09118">
    <property type="entry name" value="GO-like_E_set"/>
    <property type="match status" value="1"/>
</dbReference>
<evidence type="ECO:0000313" key="8">
    <source>
        <dbReference type="Proteomes" id="UP000663829"/>
    </source>
</evidence>
<dbReference type="Proteomes" id="UP000677228">
    <property type="component" value="Unassembled WGS sequence"/>
</dbReference>
<dbReference type="Gene3D" id="2.60.40.10">
    <property type="entry name" value="Immunoglobulins"/>
    <property type="match status" value="1"/>
</dbReference>
<feature type="domain" description="Glyoxal oxidase N-terminal" evidence="2">
    <location>
        <begin position="398"/>
        <end position="537"/>
    </location>
</feature>
<accession>A0A814ZLG5</accession>
<evidence type="ECO:0000313" key="6">
    <source>
        <dbReference type="EMBL" id="CAF4010835.1"/>
    </source>
</evidence>
<feature type="domain" description="Galactose oxidase-like Early set" evidence="3">
    <location>
        <begin position="655"/>
        <end position="733"/>
    </location>
</feature>
<name>A0A814ZLG5_9BILA</name>
<dbReference type="OrthoDB" id="2019572at2759"/>
<evidence type="ECO:0000313" key="4">
    <source>
        <dbReference type="EMBL" id="CAF1245208.1"/>
    </source>
</evidence>
<dbReference type="EMBL" id="CAJNOQ010010186">
    <property type="protein sequence ID" value="CAF1245208.1"/>
    <property type="molecule type" value="Genomic_DNA"/>
</dbReference>
<dbReference type="Proteomes" id="UP000682733">
    <property type="component" value="Unassembled WGS sequence"/>
</dbReference>
<organism evidence="4 8">
    <name type="scientific">Didymodactylos carnosus</name>
    <dbReference type="NCBI Taxonomy" id="1234261"/>
    <lineage>
        <taxon>Eukaryota</taxon>
        <taxon>Metazoa</taxon>
        <taxon>Spiralia</taxon>
        <taxon>Gnathifera</taxon>
        <taxon>Rotifera</taxon>
        <taxon>Eurotatoria</taxon>
        <taxon>Bdelloidea</taxon>
        <taxon>Philodinida</taxon>
        <taxon>Philodinidae</taxon>
        <taxon>Didymodactylos</taxon>
    </lineage>
</organism>
<dbReference type="AlphaFoldDB" id="A0A814ZLG5"/>
<dbReference type="InterPro" id="IPR009880">
    <property type="entry name" value="Glyoxal_oxidase_N"/>
</dbReference>
<comment type="caution">
    <text evidence="4">The sequence shown here is derived from an EMBL/GenBank/DDBJ whole genome shotgun (WGS) entry which is preliminary data.</text>
</comment>
<keyword evidence="8" id="KW-1185">Reference proteome</keyword>
<sequence length="741" mass="84419">MHSKRYFIQKNKECNAMQFLVIVTSLFAPFLAVKSDSSIYGSWEPVIPRSDGGAVGQSLGMQTVHSVLLPSGKVLMTSGSSWRNLGPVEFYPDFPNPKAGRGIWNKDQDPFHNSKLDEYYQLVNNAGVYDPKENTFYRISHPTPVDDPLVKDHFAPNDLFCTGHQHLPDGNILFAGGTQYYYPYRTGHRATYIFDWKKELNITWSTVDWRLIPEPLAENPWIFSGFMERGRWYTSLVPLLDGRLALFGGYVGFDVGYPEMYQFETNSLVEFFDPSLFETNNTQAAWTAVDVKASPNGPFTSLINQPFQPTPGVNCDDRCKLDNQYDVFKLYPENYLLDDGRIFMTREGDWVSMRTSDTAHMRRTNRTYFVTIKETKITFKPGPSRLDEATSYGTSFLDPNSQSIMILGGQPTSSGTFLYQQKENYYAGGRGSRKLEQFHLSSEHWTIDRNFLDEDRTMHSALILPTRQVLIINGANYDFYGPIFYPILLTPRYNDQNAFIGYRKQRMNVGVQPRLYHNTAILLPDGRIWISGGNSARATVRNTIIPQQQTNITQQPKPNLDSVDLDMYFIDDGPLGRHQKGMLGVPTEIWAAEIFSPPYLFIDGNRRASIRDIQLLTPPKAYNYKSVIHEKTYYLLKSNKNYNIILDGLPMRCGKSIASLVMIKLPSNTHGWDGGQKFVELPYTVVPSNAINNGTGQIHLRTPNAQTANIPPAFYMLFYVDCKGKPSEAQMVRFDDRAQEL</sequence>
<dbReference type="InterPro" id="IPR013783">
    <property type="entry name" value="Ig-like_fold"/>
</dbReference>
<dbReference type="Proteomes" id="UP000663829">
    <property type="component" value="Unassembled WGS sequence"/>
</dbReference>
<dbReference type="InterPro" id="IPR015202">
    <property type="entry name" value="GO-like_E_set"/>
</dbReference>
<evidence type="ECO:0000313" key="7">
    <source>
        <dbReference type="EMBL" id="CAF4072815.1"/>
    </source>
</evidence>
<evidence type="ECO:0000313" key="5">
    <source>
        <dbReference type="EMBL" id="CAF1266792.1"/>
    </source>
</evidence>
<evidence type="ECO:0008006" key="9">
    <source>
        <dbReference type="Google" id="ProtNLM"/>
    </source>
</evidence>
<dbReference type="PANTHER" id="PTHR32208">
    <property type="entry name" value="SECRETED PROTEIN-RELATED"/>
    <property type="match status" value="1"/>
</dbReference>
<dbReference type="InterPro" id="IPR037293">
    <property type="entry name" value="Gal_Oxidase_central_sf"/>
</dbReference>
<gene>
    <name evidence="4" type="ORF">GPM918_LOCUS25858</name>
    <name evidence="5" type="ORF">OVA965_LOCUS26993</name>
    <name evidence="6" type="ORF">SRO942_LOCUS25918</name>
    <name evidence="7" type="ORF">TMI583_LOCUS27737</name>
</gene>
<dbReference type="Proteomes" id="UP000681722">
    <property type="component" value="Unassembled WGS sequence"/>
</dbReference>
<evidence type="ECO:0000259" key="2">
    <source>
        <dbReference type="Pfam" id="PF07250"/>
    </source>
</evidence>
<dbReference type="PANTHER" id="PTHR32208:SF21">
    <property type="entry name" value="LOW QUALITY PROTEIN: ALDEHYDE OXIDASE GLOX-LIKE"/>
    <property type="match status" value="1"/>
</dbReference>
<keyword evidence="1" id="KW-0732">Signal</keyword>
<dbReference type="Pfam" id="PF07250">
    <property type="entry name" value="Glyoxal_oxid_N"/>
    <property type="match status" value="1"/>
</dbReference>
<dbReference type="InterPro" id="IPR011043">
    <property type="entry name" value="Gal_Oxase/kelch_b-propeller"/>
</dbReference>
<dbReference type="EMBL" id="CAJOBC010012101">
    <property type="protein sequence ID" value="CAF4010835.1"/>
    <property type="molecule type" value="Genomic_DNA"/>
</dbReference>
<dbReference type="SUPFAM" id="SSF81296">
    <property type="entry name" value="E set domains"/>
    <property type="match status" value="1"/>
</dbReference>
<protein>
    <recommendedName>
        <fullName evidence="9">Galactose oxidase</fullName>
    </recommendedName>
</protein>
<dbReference type="EMBL" id="CAJNOK010017588">
    <property type="protein sequence ID" value="CAF1266792.1"/>
    <property type="molecule type" value="Genomic_DNA"/>
</dbReference>
<dbReference type="EMBL" id="CAJOBA010039148">
    <property type="protein sequence ID" value="CAF4072815.1"/>
    <property type="molecule type" value="Genomic_DNA"/>
</dbReference>
<reference evidence="4" key="1">
    <citation type="submission" date="2021-02" db="EMBL/GenBank/DDBJ databases">
        <authorList>
            <person name="Nowell W R."/>
        </authorList>
    </citation>
    <scope>NUCLEOTIDE SEQUENCE</scope>
</reference>
<dbReference type="InterPro" id="IPR014756">
    <property type="entry name" value="Ig_E-set"/>
</dbReference>
<dbReference type="SUPFAM" id="SSF50965">
    <property type="entry name" value="Galactose oxidase, central domain"/>
    <property type="match status" value="1"/>
</dbReference>
<dbReference type="Gene3D" id="2.130.10.80">
    <property type="entry name" value="Galactose oxidase/kelch, beta-propeller"/>
    <property type="match status" value="1"/>
</dbReference>
<proteinExistence type="predicted"/>
<evidence type="ECO:0000256" key="1">
    <source>
        <dbReference type="ARBA" id="ARBA00022729"/>
    </source>
</evidence>
<evidence type="ECO:0000259" key="3">
    <source>
        <dbReference type="Pfam" id="PF09118"/>
    </source>
</evidence>